<proteinExistence type="predicted"/>
<feature type="region of interest" description="Disordered" evidence="1">
    <location>
        <begin position="153"/>
        <end position="190"/>
    </location>
</feature>
<evidence type="ECO:0000256" key="1">
    <source>
        <dbReference type="SAM" id="MobiDB-lite"/>
    </source>
</evidence>
<evidence type="ECO:0000313" key="3">
    <source>
        <dbReference type="EMBL" id="KYP37890.1"/>
    </source>
</evidence>
<dbReference type="Pfam" id="PF03732">
    <property type="entry name" value="Retrotrans_gag"/>
    <property type="match status" value="1"/>
</dbReference>
<dbReference type="OMA" id="RDIWSTH"/>
<dbReference type="PANTHER" id="PTHR34482">
    <property type="entry name" value="DNA DAMAGE-INDUCIBLE PROTEIN 1-LIKE"/>
    <property type="match status" value="1"/>
</dbReference>
<dbReference type="EMBL" id="KQ484057">
    <property type="protein sequence ID" value="KYP37890.1"/>
    <property type="molecule type" value="Genomic_DNA"/>
</dbReference>
<dbReference type="InterPro" id="IPR005162">
    <property type="entry name" value="Retrotrans_gag_dom"/>
</dbReference>
<reference evidence="3" key="1">
    <citation type="journal article" date="2012" name="Nat. Biotechnol.">
        <title>Draft genome sequence of pigeonpea (Cajanus cajan), an orphan legume crop of resource-poor farmers.</title>
        <authorList>
            <person name="Varshney R.K."/>
            <person name="Chen W."/>
            <person name="Li Y."/>
            <person name="Bharti A.K."/>
            <person name="Saxena R.K."/>
            <person name="Schlueter J.A."/>
            <person name="Donoghue M.T."/>
            <person name="Azam S."/>
            <person name="Fan G."/>
            <person name="Whaley A.M."/>
            <person name="Farmer A.D."/>
            <person name="Sheridan J."/>
            <person name="Iwata A."/>
            <person name="Tuteja R."/>
            <person name="Penmetsa R.V."/>
            <person name="Wu W."/>
            <person name="Upadhyaya H.D."/>
            <person name="Yang S.P."/>
            <person name="Shah T."/>
            <person name="Saxena K.B."/>
            <person name="Michael T."/>
            <person name="McCombie W.R."/>
            <person name="Yang B."/>
            <person name="Zhang G."/>
            <person name="Yang H."/>
            <person name="Wang J."/>
            <person name="Spillane C."/>
            <person name="Cook D.R."/>
            <person name="May G.D."/>
            <person name="Xu X."/>
            <person name="Jackson S.A."/>
        </authorList>
    </citation>
    <scope>NUCLEOTIDE SEQUENCE [LARGE SCALE GENOMIC DNA]</scope>
</reference>
<gene>
    <name evidence="3" type="ORF">KK1_040891</name>
</gene>
<evidence type="ECO:0000259" key="2">
    <source>
        <dbReference type="Pfam" id="PF03732"/>
    </source>
</evidence>
<feature type="domain" description="Retrotransposon gag" evidence="2">
    <location>
        <begin position="10"/>
        <end position="110"/>
    </location>
</feature>
<name>A0A151R5L2_CAJCA</name>
<keyword evidence="4" id="KW-1185">Reference proteome</keyword>
<dbReference type="Gramene" id="C.cajan_38711.t">
    <property type="protein sequence ID" value="C.cajan_38711.t.cds1"/>
    <property type="gene ID" value="C.cajan_38711"/>
</dbReference>
<dbReference type="AlphaFoldDB" id="A0A151R5L2"/>
<evidence type="ECO:0000313" key="4">
    <source>
        <dbReference type="Proteomes" id="UP000075243"/>
    </source>
</evidence>
<dbReference type="PANTHER" id="PTHR34482:SF36">
    <property type="entry name" value="RETROTRANSPOSON GAG DOMAIN-CONTAINING PROTEIN"/>
    <property type="match status" value="1"/>
</dbReference>
<organism evidence="3 4">
    <name type="scientific">Cajanus cajan</name>
    <name type="common">Pigeon pea</name>
    <name type="synonym">Cajanus indicus</name>
    <dbReference type="NCBI Taxonomy" id="3821"/>
    <lineage>
        <taxon>Eukaryota</taxon>
        <taxon>Viridiplantae</taxon>
        <taxon>Streptophyta</taxon>
        <taxon>Embryophyta</taxon>
        <taxon>Tracheophyta</taxon>
        <taxon>Spermatophyta</taxon>
        <taxon>Magnoliopsida</taxon>
        <taxon>eudicotyledons</taxon>
        <taxon>Gunneridae</taxon>
        <taxon>Pentapetalae</taxon>
        <taxon>rosids</taxon>
        <taxon>fabids</taxon>
        <taxon>Fabales</taxon>
        <taxon>Fabaceae</taxon>
        <taxon>Papilionoideae</taxon>
        <taxon>50 kb inversion clade</taxon>
        <taxon>NPAAA clade</taxon>
        <taxon>indigoferoid/millettioid clade</taxon>
        <taxon>Phaseoleae</taxon>
        <taxon>Cajanus</taxon>
    </lineage>
</organism>
<dbReference type="Proteomes" id="UP000075243">
    <property type="component" value="Unassembled WGS sequence"/>
</dbReference>
<feature type="compositionally biased region" description="Polar residues" evidence="1">
    <location>
        <begin position="153"/>
        <end position="166"/>
    </location>
</feature>
<sequence length="190" mass="21739">MDCPLTQKVRLATFMLTADAYFWWEGALRKIIDGGMHLNWENFKRVFLEKYFPDVVRSRKKMEFLELKQGNDTVDAYAAKFDALVCYCTHYHGEGGDRAKCIKFVNGLRPEVKMAINYQEIYHFPTLVNKCSIYDRDNRALVAFYKGAGGPTRTVNPSTSGRSKPYSTPARFQGSMATNNKSKPLLENPL</sequence>
<accession>A0A151R5L2</accession>
<protein>
    <recommendedName>
        <fullName evidence="2">Retrotransposon gag domain-containing protein</fullName>
    </recommendedName>
</protein>